<gene>
    <name evidence="2" type="ORF">DB88DRAFT_475196</name>
</gene>
<dbReference type="EMBL" id="JAODAN010000011">
    <property type="protein sequence ID" value="KAK1921301.1"/>
    <property type="molecule type" value="Genomic_DNA"/>
</dbReference>
<feature type="compositionally biased region" description="Basic and acidic residues" evidence="1">
    <location>
        <begin position="1"/>
        <end position="16"/>
    </location>
</feature>
<evidence type="ECO:0000256" key="1">
    <source>
        <dbReference type="SAM" id="MobiDB-lite"/>
    </source>
</evidence>
<sequence>MTERQQCKEGATRGSKEMSSYAKMTSWEEAKERDSSRSDLYDKNLMPAESASTNVDPTRWCVAGQSWSDPKVVFHAGTTELMHERGSFMRNEDSPVRNEVIAVRVEPLTGDLRLPTASPDYPMQRAAKADDVRRQSLKVESSGSNEGRRMTKPGGKGLGARMLRNLLERGGS</sequence>
<dbReference type="AlphaFoldDB" id="A0AAD9CSV7"/>
<evidence type="ECO:0000313" key="2">
    <source>
        <dbReference type="EMBL" id="KAK1921301.1"/>
    </source>
</evidence>
<comment type="caution">
    <text evidence="2">The sequence shown here is derived from an EMBL/GenBank/DDBJ whole genome shotgun (WGS) entry which is preliminary data.</text>
</comment>
<feature type="region of interest" description="Disordered" evidence="1">
    <location>
        <begin position="1"/>
        <end position="54"/>
    </location>
</feature>
<protein>
    <submittedName>
        <fullName evidence="2">Uncharacterized protein</fullName>
    </submittedName>
</protein>
<reference evidence="2" key="1">
    <citation type="submission" date="2023-02" db="EMBL/GenBank/DDBJ databases">
        <title>Identification and recombinant expression of a fungal hydrolase from Papiliotrema laurentii that hydrolyzes apple cutin and clears colloidal polyester polyurethane.</title>
        <authorList>
            <consortium name="DOE Joint Genome Institute"/>
            <person name="Roman V.A."/>
            <person name="Bojanowski C."/>
            <person name="Crable B.R."/>
            <person name="Wagner D.N."/>
            <person name="Hung C.S."/>
            <person name="Nadeau L.J."/>
            <person name="Schratz L."/>
            <person name="Haridas S."/>
            <person name="Pangilinan J."/>
            <person name="Lipzen A."/>
            <person name="Na H."/>
            <person name="Yan M."/>
            <person name="Ng V."/>
            <person name="Grigoriev I.V."/>
            <person name="Spatafora J.W."/>
            <person name="Barlow D."/>
            <person name="Biffinger J."/>
            <person name="Kelley-Loughnane N."/>
            <person name="Varaljay V.A."/>
            <person name="Crookes-Goodson W.J."/>
        </authorList>
    </citation>
    <scope>NUCLEOTIDE SEQUENCE</scope>
    <source>
        <strain evidence="2">5307AH</strain>
    </source>
</reference>
<evidence type="ECO:0000313" key="3">
    <source>
        <dbReference type="Proteomes" id="UP001182556"/>
    </source>
</evidence>
<feature type="compositionally biased region" description="Basic and acidic residues" evidence="1">
    <location>
        <begin position="26"/>
        <end position="42"/>
    </location>
</feature>
<accession>A0AAD9CSV7</accession>
<dbReference type="Proteomes" id="UP001182556">
    <property type="component" value="Unassembled WGS sequence"/>
</dbReference>
<proteinExistence type="predicted"/>
<keyword evidence="3" id="KW-1185">Reference proteome</keyword>
<feature type="region of interest" description="Disordered" evidence="1">
    <location>
        <begin position="114"/>
        <end position="172"/>
    </location>
</feature>
<name>A0AAD9CSV7_PAPLA</name>
<organism evidence="2 3">
    <name type="scientific">Papiliotrema laurentii</name>
    <name type="common">Cryptococcus laurentii</name>
    <dbReference type="NCBI Taxonomy" id="5418"/>
    <lineage>
        <taxon>Eukaryota</taxon>
        <taxon>Fungi</taxon>
        <taxon>Dikarya</taxon>
        <taxon>Basidiomycota</taxon>
        <taxon>Agaricomycotina</taxon>
        <taxon>Tremellomycetes</taxon>
        <taxon>Tremellales</taxon>
        <taxon>Rhynchogastremaceae</taxon>
        <taxon>Papiliotrema</taxon>
    </lineage>
</organism>